<comment type="caution">
    <text evidence="1">The sequence shown here is derived from an EMBL/GenBank/DDBJ whole genome shotgun (WGS) entry which is preliminary data.</text>
</comment>
<dbReference type="AlphaFoldDB" id="A0A0L6UD62"/>
<evidence type="ECO:0000313" key="1">
    <source>
        <dbReference type="EMBL" id="KNZ46478.1"/>
    </source>
</evidence>
<sequence>MPLFICGVFCFFLSTLSSLIKIKNSCLFCLV</sequence>
<protein>
    <submittedName>
        <fullName evidence="1">Putative signal peptide protein</fullName>
    </submittedName>
</protein>
<keyword evidence="2" id="KW-1185">Reference proteome</keyword>
<evidence type="ECO:0000313" key="2">
    <source>
        <dbReference type="Proteomes" id="UP000037035"/>
    </source>
</evidence>
<dbReference type="EMBL" id="LAVV01012639">
    <property type="protein sequence ID" value="KNZ46478.1"/>
    <property type="molecule type" value="Genomic_DNA"/>
</dbReference>
<dbReference type="VEuPathDB" id="FungiDB:VP01_722g9"/>
<dbReference type="Proteomes" id="UP000037035">
    <property type="component" value="Unassembled WGS sequence"/>
</dbReference>
<gene>
    <name evidence="1" type="ORF">VP01_722g9</name>
</gene>
<proteinExistence type="predicted"/>
<organism evidence="1 2">
    <name type="scientific">Puccinia sorghi</name>
    <dbReference type="NCBI Taxonomy" id="27349"/>
    <lineage>
        <taxon>Eukaryota</taxon>
        <taxon>Fungi</taxon>
        <taxon>Dikarya</taxon>
        <taxon>Basidiomycota</taxon>
        <taxon>Pucciniomycotina</taxon>
        <taxon>Pucciniomycetes</taxon>
        <taxon>Pucciniales</taxon>
        <taxon>Pucciniaceae</taxon>
        <taxon>Puccinia</taxon>
    </lineage>
</organism>
<accession>A0A0L6UD62</accession>
<reference evidence="1 2" key="1">
    <citation type="submission" date="2015-08" db="EMBL/GenBank/DDBJ databases">
        <title>Next Generation Sequencing and Analysis of the Genome of Puccinia sorghi L Schw, the Causal Agent of Maize Common Rust.</title>
        <authorList>
            <person name="Rochi L."/>
            <person name="Burguener G."/>
            <person name="Darino M."/>
            <person name="Turjanski A."/>
            <person name="Kreff E."/>
            <person name="Dieguez M.J."/>
            <person name="Sacco F."/>
        </authorList>
    </citation>
    <scope>NUCLEOTIDE SEQUENCE [LARGE SCALE GENOMIC DNA]</scope>
    <source>
        <strain evidence="1 2">RO10H11247</strain>
    </source>
</reference>
<name>A0A0L6UD62_9BASI</name>